<dbReference type="Pfam" id="PF26571">
    <property type="entry name" value="VldE"/>
    <property type="match status" value="1"/>
</dbReference>
<feature type="compositionally biased region" description="Low complexity" evidence="1">
    <location>
        <begin position="7"/>
        <end position="21"/>
    </location>
</feature>
<name>A0ABZ0ZWM1_9ACTN</name>
<accession>A0ABZ0ZWM1</accession>
<evidence type="ECO:0000313" key="3">
    <source>
        <dbReference type="EMBL" id="WQQ28246.1"/>
    </source>
</evidence>
<feature type="compositionally biased region" description="Basic and acidic residues" evidence="1">
    <location>
        <begin position="22"/>
        <end position="35"/>
    </location>
</feature>
<feature type="region of interest" description="Disordered" evidence="1">
    <location>
        <begin position="1"/>
        <end position="35"/>
    </location>
</feature>
<evidence type="ECO:0000313" key="4">
    <source>
        <dbReference type="Proteomes" id="UP001327225"/>
    </source>
</evidence>
<dbReference type="InterPro" id="IPR058593">
    <property type="entry name" value="ARB_07466-like_C"/>
</dbReference>
<sequence length="255" mass="27422">MAGSVPASNLLAADSSSAVDSSGDRDSIRERDLRDLPVVSRDSGNARGKVAVVSPVDKMLTAEAVEKAVKQADSELWTTTTLNLWTRPDAKAEKLGELASDKKVLVTGRSMNGREEIVLNGQARWVTAGYLSADKPFALGGDCTNGSSVPSAVSPNITLVHEAVCANFPELTSYGTFRSDGEHAQGIAIDIMVSGDRGWQVAEFVRAHYAELGVSYVIYSQSIWSVERSGEGWRGMEDRGSTTANHYDHVHVTTY</sequence>
<keyword evidence="4" id="KW-1185">Reference proteome</keyword>
<gene>
    <name evidence="3" type="ORF">SHK19_08425</name>
</gene>
<organism evidence="3 4">
    <name type="scientific">Nocardioides bizhenqiangii</name>
    <dbReference type="NCBI Taxonomy" id="3095076"/>
    <lineage>
        <taxon>Bacteria</taxon>
        <taxon>Bacillati</taxon>
        <taxon>Actinomycetota</taxon>
        <taxon>Actinomycetes</taxon>
        <taxon>Propionibacteriales</taxon>
        <taxon>Nocardioidaceae</taxon>
        <taxon>Nocardioides</taxon>
    </lineage>
</organism>
<evidence type="ECO:0000259" key="2">
    <source>
        <dbReference type="Pfam" id="PF26571"/>
    </source>
</evidence>
<proteinExistence type="predicted"/>
<evidence type="ECO:0000256" key="1">
    <source>
        <dbReference type="SAM" id="MobiDB-lite"/>
    </source>
</evidence>
<reference evidence="4" key="1">
    <citation type="submission" date="2023-12" db="EMBL/GenBank/DDBJ databases">
        <title>Novel species in genus Nocardioides.</title>
        <authorList>
            <person name="Zhou H."/>
        </authorList>
    </citation>
    <scope>NUCLEOTIDE SEQUENCE [LARGE SCALE GENOMIC DNA]</scope>
    <source>
        <strain evidence="4">HM61</strain>
    </source>
</reference>
<dbReference type="EMBL" id="CP141059">
    <property type="protein sequence ID" value="WQQ28246.1"/>
    <property type="molecule type" value="Genomic_DNA"/>
</dbReference>
<protein>
    <submittedName>
        <fullName evidence="3">Mucin-2 protein</fullName>
    </submittedName>
</protein>
<dbReference type="RefSeq" id="WP_322938375.1">
    <property type="nucleotide sequence ID" value="NZ_CP141059.1"/>
</dbReference>
<dbReference type="Proteomes" id="UP001327225">
    <property type="component" value="Chromosome"/>
</dbReference>
<feature type="domain" description="ARB-07466-like C-terminal" evidence="2">
    <location>
        <begin position="152"/>
        <end position="247"/>
    </location>
</feature>